<dbReference type="GO" id="GO:0046872">
    <property type="term" value="F:metal ion binding"/>
    <property type="evidence" value="ECO:0007669"/>
    <property type="project" value="UniProtKB-KW"/>
</dbReference>
<organism evidence="6 7">
    <name type="scientific">Cocos nucifera</name>
    <name type="common">Coconut palm</name>
    <dbReference type="NCBI Taxonomy" id="13894"/>
    <lineage>
        <taxon>Eukaryota</taxon>
        <taxon>Viridiplantae</taxon>
        <taxon>Streptophyta</taxon>
        <taxon>Embryophyta</taxon>
        <taxon>Tracheophyta</taxon>
        <taxon>Spermatophyta</taxon>
        <taxon>Magnoliopsida</taxon>
        <taxon>Liliopsida</taxon>
        <taxon>Arecaceae</taxon>
        <taxon>Arecoideae</taxon>
        <taxon>Cocoseae</taxon>
        <taxon>Attaleinae</taxon>
        <taxon>Cocos</taxon>
    </lineage>
</organism>
<dbReference type="PANTHER" id="PTHR11771">
    <property type="entry name" value="LIPOXYGENASE"/>
    <property type="match status" value="1"/>
</dbReference>
<dbReference type="GO" id="GO:0034440">
    <property type="term" value="P:lipid oxidation"/>
    <property type="evidence" value="ECO:0007669"/>
    <property type="project" value="InterPro"/>
</dbReference>
<dbReference type="PROSITE" id="PS51393">
    <property type="entry name" value="LIPOXYGENASE_3"/>
    <property type="match status" value="2"/>
</dbReference>
<evidence type="ECO:0000313" key="7">
    <source>
        <dbReference type="Proteomes" id="UP000797356"/>
    </source>
</evidence>
<evidence type="ECO:0000256" key="4">
    <source>
        <dbReference type="SAM" id="MobiDB-lite"/>
    </source>
</evidence>
<dbReference type="SUPFAM" id="SSF49723">
    <property type="entry name" value="Lipase/lipooxygenase domain (PLAT/LH2 domain)"/>
    <property type="match status" value="1"/>
</dbReference>
<dbReference type="SUPFAM" id="SSF48484">
    <property type="entry name" value="Lipoxigenase"/>
    <property type="match status" value="2"/>
</dbReference>
<accession>A0A8K0HUH8</accession>
<reference evidence="6" key="2">
    <citation type="submission" date="2019-07" db="EMBL/GenBank/DDBJ databases">
        <authorList>
            <person name="Yang Y."/>
            <person name="Bocs S."/>
            <person name="Baudouin L."/>
        </authorList>
    </citation>
    <scope>NUCLEOTIDE SEQUENCE</scope>
    <source>
        <tissue evidence="6">Spear leaf of Hainan Tall coconut</tissue>
    </source>
</reference>
<comment type="caution">
    <text evidence="6">The sequence shown here is derived from an EMBL/GenBank/DDBJ whole genome shotgun (WGS) entry which is preliminary data.</text>
</comment>
<keyword evidence="1" id="KW-0479">Metal-binding</keyword>
<feature type="compositionally biased region" description="Acidic residues" evidence="4">
    <location>
        <begin position="521"/>
        <end position="531"/>
    </location>
</feature>
<gene>
    <name evidence="6" type="ORF">COCNU_01G007010</name>
</gene>
<dbReference type="GO" id="GO:0016702">
    <property type="term" value="F:oxidoreductase activity, acting on single donors with incorporation of molecular oxygen, incorporation of two atoms of oxygen"/>
    <property type="evidence" value="ECO:0007669"/>
    <property type="project" value="InterPro"/>
</dbReference>
<dbReference type="InterPro" id="IPR000907">
    <property type="entry name" value="LipOase"/>
</dbReference>
<keyword evidence="3" id="KW-0560">Oxidoreductase</keyword>
<sequence length="539" mass="60550">MYGAGFDRNPCNLCYITTAKASNTIQNIRFTASSHLLPSKPPRKLRMMLKPLLQCPNQASSLFFSHRWSSSHGSSSTKTRPPSSVGQRRAWRCGRICCAIEGARVAVAGTKEAPVLVKVFVNVKRPTGGIFAQGIRDRITDLFGKSLLLELVSSELDPNPLSESWSGNNYIPRDEAFSEVKQATFTINLVRSVIRSLLPSLDTAVIDPKLGFPYFTSIDALYNEGMRFPKKEGLAFFLTLVPRLVKTIAEGTEQVLLFETPEMIDRDKFSWFRDEEFARQTLAGLNPYSIQLVTEFPIVSKLDPDVYGPREGLAVEDPTAEFGLRLTIEDYPFANDGLLVWSAIKQWVTDYVSFYYPEASLVKKDNELQDWWTEVRTKGHGDKKDEPWWPVLNTPEDLIQVLTTIIWVASGHHAAVNFGQYHYAGYFPNRPSIVRKNMPVEDKNETEFARVGIPHEASHSSLRWEDLTGFDIVFFCESSESISETIAVTIGPDACTISIVVNFITEQAPNVDDSSSASHEDENDNDGEEWEFWNGPGGH</sequence>
<keyword evidence="2" id="KW-0223">Dioxygenase</keyword>
<proteinExistence type="predicted"/>
<dbReference type="AlphaFoldDB" id="A0A8K0HUH8"/>
<dbReference type="Gene3D" id="1.20.245.10">
    <property type="entry name" value="Lipoxygenase-1, Domain 5"/>
    <property type="match status" value="1"/>
</dbReference>
<feature type="domain" description="Lipoxygenase" evidence="5">
    <location>
        <begin position="310"/>
        <end position="539"/>
    </location>
</feature>
<evidence type="ECO:0000256" key="2">
    <source>
        <dbReference type="ARBA" id="ARBA00022964"/>
    </source>
</evidence>
<feature type="region of interest" description="Disordered" evidence="4">
    <location>
        <begin position="510"/>
        <end position="539"/>
    </location>
</feature>
<dbReference type="OrthoDB" id="407298at2759"/>
<dbReference type="Pfam" id="PF00305">
    <property type="entry name" value="Lipoxygenase"/>
    <property type="match status" value="1"/>
</dbReference>
<keyword evidence="7" id="KW-1185">Reference proteome</keyword>
<evidence type="ECO:0000256" key="1">
    <source>
        <dbReference type="ARBA" id="ARBA00022723"/>
    </source>
</evidence>
<dbReference type="Gene3D" id="4.10.372.10">
    <property type="entry name" value="Lipoxygenase-1, Domain 3"/>
    <property type="match status" value="1"/>
</dbReference>
<dbReference type="InterPro" id="IPR036226">
    <property type="entry name" value="LipOase_C_sf"/>
</dbReference>
<dbReference type="InterPro" id="IPR036392">
    <property type="entry name" value="PLAT/LH2_dom_sf"/>
</dbReference>
<dbReference type="EMBL" id="CM017872">
    <property type="protein sequence ID" value="KAG1326767.1"/>
    <property type="molecule type" value="Genomic_DNA"/>
</dbReference>
<dbReference type="Proteomes" id="UP000797356">
    <property type="component" value="Chromosome 1"/>
</dbReference>
<evidence type="ECO:0000259" key="5">
    <source>
        <dbReference type="PROSITE" id="PS51393"/>
    </source>
</evidence>
<evidence type="ECO:0000313" key="6">
    <source>
        <dbReference type="EMBL" id="KAG1326767.1"/>
    </source>
</evidence>
<protein>
    <recommendedName>
        <fullName evidence="5">Lipoxygenase domain-containing protein</fullName>
    </recommendedName>
</protein>
<dbReference type="InterPro" id="IPR013819">
    <property type="entry name" value="LipOase_C"/>
</dbReference>
<name>A0A8K0HUH8_COCNU</name>
<feature type="domain" description="Lipoxygenase" evidence="5">
    <location>
        <begin position="106"/>
        <end position="309"/>
    </location>
</feature>
<reference evidence="6" key="1">
    <citation type="journal article" date="2017" name="Gigascience">
        <title>The genome draft of coconut (Cocos nucifera).</title>
        <authorList>
            <person name="Xiao Y."/>
            <person name="Xu P."/>
            <person name="Fan H."/>
            <person name="Baudouin L."/>
            <person name="Xia W."/>
            <person name="Bocs S."/>
            <person name="Xu J."/>
            <person name="Li Q."/>
            <person name="Guo A."/>
            <person name="Zhou L."/>
            <person name="Li J."/>
            <person name="Wu Y."/>
            <person name="Ma Z."/>
            <person name="Armero A."/>
            <person name="Issali A.E."/>
            <person name="Liu N."/>
            <person name="Peng M."/>
            <person name="Yang Y."/>
        </authorList>
    </citation>
    <scope>NUCLEOTIDE SEQUENCE</scope>
    <source>
        <tissue evidence="6">Spear leaf of Hainan Tall coconut</tissue>
    </source>
</reference>
<evidence type="ECO:0000256" key="3">
    <source>
        <dbReference type="ARBA" id="ARBA00023002"/>
    </source>
</evidence>
<dbReference type="InterPro" id="IPR027433">
    <property type="entry name" value="Lipoxygenase_dom_3"/>
</dbReference>